<accession>A0A4C1UP95</accession>
<dbReference type="AlphaFoldDB" id="A0A4C1UP95"/>
<name>A0A4C1UP95_EUMVA</name>
<gene>
    <name evidence="1" type="ORF">EVAR_11750_1</name>
</gene>
<organism evidence="1 2">
    <name type="scientific">Eumeta variegata</name>
    <name type="common">Bagworm moth</name>
    <name type="synonym">Eumeta japonica</name>
    <dbReference type="NCBI Taxonomy" id="151549"/>
    <lineage>
        <taxon>Eukaryota</taxon>
        <taxon>Metazoa</taxon>
        <taxon>Ecdysozoa</taxon>
        <taxon>Arthropoda</taxon>
        <taxon>Hexapoda</taxon>
        <taxon>Insecta</taxon>
        <taxon>Pterygota</taxon>
        <taxon>Neoptera</taxon>
        <taxon>Endopterygota</taxon>
        <taxon>Lepidoptera</taxon>
        <taxon>Glossata</taxon>
        <taxon>Ditrysia</taxon>
        <taxon>Tineoidea</taxon>
        <taxon>Psychidae</taxon>
        <taxon>Oiketicinae</taxon>
        <taxon>Eumeta</taxon>
    </lineage>
</organism>
<evidence type="ECO:0000313" key="1">
    <source>
        <dbReference type="EMBL" id="GBP28291.1"/>
    </source>
</evidence>
<dbReference type="Proteomes" id="UP000299102">
    <property type="component" value="Unassembled WGS sequence"/>
</dbReference>
<protein>
    <submittedName>
        <fullName evidence="1">Uncharacterized protein</fullName>
    </submittedName>
</protein>
<keyword evidence="2" id="KW-1185">Reference proteome</keyword>
<dbReference type="EMBL" id="BGZK01000205">
    <property type="protein sequence ID" value="GBP28291.1"/>
    <property type="molecule type" value="Genomic_DNA"/>
</dbReference>
<sequence>MNGAIDKQFLISIALRNTFKNIPRSCMHTGEGRYAINNMVNELTSNLLYATIVNLKIFHTNEVRLRCRRNCKFWLRKTSKAATFHGDGRTT</sequence>
<comment type="caution">
    <text evidence="1">The sequence shown here is derived from an EMBL/GenBank/DDBJ whole genome shotgun (WGS) entry which is preliminary data.</text>
</comment>
<proteinExistence type="predicted"/>
<evidence type="ECO:0000313" key="2">
    <source>
        <dbReference type="Proteomes" id="UP000299102"/>
    </source>
</evidence>
<reference evidence="1 2" key="1">
    <citation type="journal article" date="2019" name="Commun. Biol.">
        <title>The bagworm genome reveals a unique fibroin gene that provides high tensile strength.</title>
        <authorList>
            <person name="Kono N."/>
            <person name="Nakamura H."/>
            <person name="Ohtoshi R."/>
            <person name="Tomita M."/>
            <person name="Numata K."/>
            <person name="Arakawa K."/>
        </authorList>
    </citation>
    <scope>NUCLEOTIDE SEQUENCE [LARGE SCALE GENOMIC DNA]</scope>
</reference>